<dbReference type="GO" id="GO:0005829">
    <property type="term" value="C:cytosol"/>
    <property type="evidence" value="ECO:0007669"/>
    <property type="project" value="TreeGrafter"/>
</dbReference>
<dbReference type="FunFam" id="3.90.79.10:FF:000024">
    <property type="entry name" value="ADP-ribose pyrophosphatase"/>
    <property type="match status" value="1"/>
</dbReference>
<dbReference type="AlphaFoldDB" id="A0A378TUY9"/>
<evidence type="ECO:0000256" key="4">
    <source>
        <dbReference type="ARBA" id="ARBA00016377"/>
    </source>
</evidence>
<dbReference type="InterPro" id="IPR015797">
    <property type="entry name" value="NUDIX_hydrolase-like_dom_sf"/>
</dbReference>
<proteinExistence type="inferred from homology"/>
<dbReference type="EMBL" id="UGQW01000001">
    <property type="protein sequence ID" value="STZ66717.1"/>
    <property type="molecule type" value="Genomic_DNA"/>
</dbReference>
<dbReference type="GO" id="GO:0019693">
    <property type="term" value="P:ribose phosphate metabolic process"/>
    <property type="evidence" value="ECO:0007669"/>
    <property type="project" value="TreeGrafter"/>
</dbReference>
<dbReference type="RefSeq" id="WP_074896444.1">
    <property type="nucleotide sequence ID" value="NZ_CAURIW010000002.1"/>
</dbReference>
<evidence type="ECO:0000256" key="2">
    <source>
        <dbReference type="ARBA" id="ARBA00001946"/>
    </source>
</evidence>
<dbReference type="PANTHER" id="PTHR11839:SF18">
    <property type="entry name" value="NUDIX HYDROLASE DOMAIN-CONTAINING PROTEIN"/>
    <property type="match status" value="1"/>
</dbReference>
<evidence type="ECO:0000313" key="10">
    <source>
        <dbReference type="Proteomes" id="UP000254927"/>
    </source>
</evidence>
<keyword evidence="5 9" id="KW-0378">Hydrolase</keyword>
<reference evidence="9 10" key="1">
    <citation type="submission" date="2018-06" db="EMBL/GenBank/DDBJ databases">
        <authorList>
            <consortium name="Pathogen Informatics"/>
            <person name="Doyle S."/>
        </authorList>
    </citation>
    <scope>NUCLEOTIDE SEQUENCE [LARGE SCALE GENOMIC DNA]</scope>
    <source>
        <strain evidence="9 10">NCTC10660</strain>
    </source>
</reference>
<dbReference type="Pfam" id="PF00293">
    <property type="entry name" value="NUDIX"/>
    <property type="match status" value="1"/>
</dbReference>
<evidence type="ECO:0000313" key="9">
    <source>
        <dbReference type="EMBL" id="STZ66717.1"/>
    </source>
</evidence>
<dbReference type="CDD" id="cd03424">
    <property type="entry name" value="NUDIX_ADPRase_Nudt5_UGPPase_Nudt14"/>
    <property type="match status" value="1"/>
</dbReference>
<evidence type="ECO:0000256" key="3">
    <source>
        <dbReference type="ARBA" id="ARBA00007275"/>
    </source>
</evidence>
<dbReference type="GeneID" id="93351186"/>
<dbReference type="PANTHER" id="PTHR11839">
    <property type="entry name" value="UDP/ADP-SUGAR PYROPHOSPHATASE"/>
    <property type="match status" value="1"/>
</dbReference>
<dbReference type="Gene3D" id="3.90.79.10">
    <property type="entry name" value="Nucleoside Triphosphate Pyrophosphohydrolase"/>
    <property type="match status" value="1"/>
</dbReference>
<evidence type="ECO:0000256" key="6">
    <source>
        <dbReference type="ARBA" id="ARBA00032162"/>
    </source>
</evidence>
<dbReference type="Proteomes" id="UP000254927">
    <property type="component" value="Unassembled WGS sequence"/>
</dbReference>
<comment type="similarity">
    <text evidence="3">Belongs to the Nudix hydrolase family. NudK subfamily.</text>
</comment>
<feature type="domain" description="Nudix hydrolase" evidence="8">
    <location>
        <begin position="39"/>
        <end position="169"/>
    </location>
</feature>
<evidence type="ECO:0000256" key="5">
    <source>
        <dbReference type="ARBA" id="ARBA00022801"/>
    </source>
</evidence>
<comment type="catalytic activity">
    <reaction evidence="1">
        <text>GDP-alpha-D-mannose + H2O = alpha-D-mannose 1-phosphate + GMP + 2 H(+)</text>
        <dbReference type="Rhea" id="RHEA:27978"/>
        <dbReference type="ChEBI" id="CHEBI:15377"/>
        <dbReference type="ChEBI" id="CHEBI:15378"/>
        <dbReference type="ChEBI" id="CHEBI:57527"/>
        <dbReference type="ChEBI" id="CHEBI:58115"/>
        <dbReference type="ChEBI" id="CHEBI:58409"/>
    </reaction>
</comment>
<evidence type="ECO:0000256" key="1">
    <source>
        <dbReference type="ARBA" id="ARBA00000847"/>
    </source>
</evidence>
<dbReference type="GO" id="GO:0016787">
    <property type="term" value="F:hydrolase activity"/>
    <property type="evidence" value="ECO:0007669"/>
    <property type="project" value="UniProtKB-KW"/>
</dbReference>
<dbReference type="PROSITE" id="PS51462">
    <property type="entry name" value="NUDIX"/>
    <property type="match status" value="1"/>
</dbReference>
<dbReference type="GO" id="GO:0006753">
    <property type="term" value="P:nucleoside phosphate metabolic process"/>
    <property type="evidence" value="ECO:0007669"/>
    <property type="project" value="TreeGrafter"/>
</dbReference>
<sequence length="179" mass="19817">MDLTETQISSEPIFNGTFVTIACDTVRLPNGNDSKRIVIRHPGAACVLAETPDNKIVFVRQWRYATGQALLELPAGKLDAGEDPAACALRELAEETPYAAEKVELAATFYTAPGFCDEKMYLYRAFNISKSSNLQPDQDEFVETVLLDRQEVLAAVRNNEIQDAKTLIGLQHWLLAEAV</sequence>
<accession>A0A378TUY9</accession>
<name>A0A378TUY9_NEIEL</name>
<dbReference type="InterPro" id="IPR000086">
    <property type="entry name" value="NUDIX_hydrolase_dom"/>
</dbReference>
<gene>
    <name evidence="9" type="primary">nudF</name>
    <name evidence="9" type="ORF">NCTC10660_00168</name>
</gene>
<comment type="cofactor">
    <cofactor evidence="2">
        <name>Mg(2+)</name>
        <dbReference type="ChEBI" id="CHEBI:18420"/>
    </cofactor>
</comment>
<evidence type="ECO:0000259" key="8">
    <source>
        <dbReference type="PROSITE" id="PS51462"/>
    </source>
</evidence>
<dbReference type="SUPFAM" id="SSF55811">
    <property type="entry name" value="Nudix"/>
    <property type="match status" value="1"/>
</dbReference>
<organism evidence="9 10">
    <name type="scientific">Neisseria elongata</name>
    <dbReference type="NCBI Taxonomy" id="495"/>
    <lineage>
        <taxon>Bacteria</taxon>
        <taxon>Pseudomonadati</taxon>
        <taxon>Pseudomonadota</taxon>
        <taxon>Betaproteobacteria</taxon>
        <taxon>Neisseriales</taxon>
        <taxon>Neisseriaceae</taxon>
        <taxon>Neisseria</taxon>
    </lineage>
</organism>
<protein>
    <recommendedName>
        <fullName evidence="4">GDP-mannose pyrophosphatase</fullName>
    </recommendedName>
    <alternativeName>
        <fullName evidence="6">GDP-mannose hydrolase</fullName>
    </alternativeName>
    <alternativeName>
        <fullName evidence="7">GDPMK</fullName>
    </alternativeName>
</protein>
<evidence type="ECO:0000256" key="7">
    <source>
        <dbReference type="ARBA" id="ARBA00032272"/>
    </source>
</evidence>